<accession>A0A1T5KLE0</accession>
<dbReference type="SUPFAM" id="SSF141066">
    <property type="entry name" value="ICP-like"/>
    <property type="match status" value="1"/>
</dbReference>
<evidence type="ECO:0000256" key="2">
    <source>
        <dbReference type="ARBA" id="ARBA00022704"/>
    </source>
</evidence>
<dbReference type="STRING" id="428993.SAMN06296058_1802"/>
<keyword evidence="7" id="KW-1185">Reference proteome</keyword>
<name>A0A1T5KLE0_9GAMM</name>
<dbReference type="Gene3D" id="2.60.40.2020">
    <property type="match status" value="1"/>
</dbReference>
<evidence type="ECO:0000313" key="6">
    <source>
        <dbReference type="EMBL" id="SKC64480.1"/>
    </source>
</evidence>
<feature type="region of interest" description="Disordered" evidence="3">
    <location>
        <begin position="27"/>
        <end position="46"/>
    </location>
</feature>
<evidence type="ECO:0000259" key="5">
    <source>
        <dbReference type="Pfam" id="PF09394"/>
    </source>
</evidence>
<dbReference type="InterPro" id="IPR052781">
    <property type="entry name" value="Cys_protease_inhibitor_I42"/>
</dbReference>
<dbReference type="InterPro" id="IPR018990">
    <property type="entry name" value="Prot_inh_I42_chagasin"/>
</dbReference>
<evidence type="ECO:0000256" key="3">
    <source>
        <dbReference type="SAM" id="MobiDB-lite"/>
    </source>
</evidence>
<protein>
    <submittedName>
        <fullName evidence="6">Inhibitor of cysteine peptidase</fullName>
    </submittedName>
</protein>
<keyword evidence="1" id="KW-0646">Protease inhibitor</keyword>
<proteinExistence type="predicted"/>
<sequence length="146" mass="15431">MNTRFLVLATCLVTALVACAAQPAAQVRPAETPVPTAASASQRDAPSSMRLLAVGEAIDLALPGNPSTGYSWEIEADGAPILARQTPPEAAAVASSDPPMVGASQTARFRFVGAKPGRTTLHLVYRRPWEREVAPADEVRLDVEVR</sequence>
<dbReference type="PANTHER" id="PTHR36530:SF1">
    <property type="entry name" value="AMOEBIASIN-1"/>
    <property type="match status" value="1"/>
</dbReference>
<dbReference type="PANTHER" id="PTHR36530">
    <property type="entry name" value="INHIBITOR OF CYSTEINE PEPTIDASE"/>
    <property type="match status" value="1"/>
</dbReference>
<evidence type="ECO:0000256" key="1">
    <source>
        <dbReference type="ARBA" id="ARBA00022690"/>
    </source>
</evidence>
<reference evidence="6 7" key="1">
    <citation type="submission" date="2017-02" db="EMBL/GenBank/DDBJ databases">
        <authorList>
            <person name="Peterson S.W."/>
        </authorList>
    </citation>
    <scope>NUCLEOTIDE SEQUENCE [LARGE SCALE GENOMIC DNA]</scope>
    <source>
        <strain evidence="6 7">P15</strain>
    </source>
</reference>
<dbReference type="EMBL" id="FUZV01000001">
    <property type="protein sequence ID" value="SKC64480.1"/>
    <property type="molecule type" value="Genomic_DNA"/>
</dbReference>
<feature type="signal peptide" evidence="4">
    <location>
        <begin position="1"/>
        <end position="20"/>
    </location>
</feature>
<dbReference type="PROSITE" id="PS51257">
    <property type="entry name" value="PROKAR_LIPOPROTEIN"/>
    <property type="match status" value="1"/>
</dbReference>
<dbReference type="Proteomes" id="UP000190341">
    <property type="component" value="Unassembled WGS sequence"/>
</dbReference>
<dbReference type="RefSeq" id="WP_176140811.1">
    <property type="nucleotide sequence ID" value="NZ_BMCL01000002.1"/>
</dbReference>
<dbReference type="GO" id="GO:0004869">
    <property type="term" value="F:cysteine-type endopeptidase inhibitor activity"/>
    <property type="evidence" value="ECO:0007669"/>
    <property type="project" value="UniProtKB-KW"/>
</dbReference>
<dbReference type="Pfam" id="PF09394">
    <property type="entry name" value="Inhibitor_I42"/>
    <property type="match status" value="1"/>
</dbReference>
<dbReference type="InterPro" id="IPR036331">
    <property type="entry name" value="Chagasin-like_sf"/>
</dbReference>
<gene>
    <name evidence="6" type="ORF">SAMN06296058_1802</name>
</gene>
<dbReference type="AlphaFoldDB" id="A0A1T5KLE0"/>
<feature type="chain" id="PRO_5012211212" evidence="4">
    <location>
        <begin position="21"/>
        <end position="146"/>
    </location>
</feature>
<keyword evidence="2" id="KW-0789">Thiol protease inhibitor</keyword>
<feature type="domain" description="Proteinase inhibitor I42 chagasin" evidence="5">
    <location>
        <begin position="53"/>
        <end position="143"/>
    </location>
</feature>
<evidence type="ECO:0000256" key="4">
    <source>
        <dbReference type="SAM" id="SignalP"/>
    </source>
</evidence>
<evidence type="ECO:0000313" key="7">
    <source>
        <dbReference type="Proteomes" id="UP000190341"/>
    </source>
</evidence>
<organism evidence="6 7">
    <name type="scientific">Pseudoxanthomonas indica</name>
    <dbReference type="NCBI Taxonomy" id="428993"/>
    <lineage>
        <taxon>Bacteria</taxon>
        <taxon>Pseudomonadati</taxon>
        <taxon>Pseudomonadota</taxon>
        <taxon>Gammaproteobacteria</taxon>
        <taxon>Lysobacterales</taxon>
        <taxon>Lysobacteraceae</taxon>
        <taxon>Pseudoxanthomonas</taxon>
    </lineage>
</organism>
<keyword evidence="4" id="KW-0732">Signal</keyword>